<organism evidence="2 3">
    <name type="scientific">Imshaugia aleurites</name>
    <dbReference type="NCBI Taxonomy" id="172621"/>
    <lineage>
        <taxon>Eukaryota</taxon>
        <taxon>Fungi</taxon>
        <taxon>Dikarya</taxon>
        <taxon>Ascomycota</taxon>
        <taxon>Pezizomycotina</taxon>
        <taxon>Lecanoromycetes</taxon>
        <taxon>OSLEUM clade</taxon>
        <taxon>Lecanoromycetidae</taxon>
        <taxon>Lecanorales</taxon>
        <taxon>Lecanorineae</taxon>
        <taxon>Parmeliaceae</taxon>
        <taxon>Imshaugia</taxon>
    </lineage>
</organism>
<feature type="compositionally biased region" description="Acidic residues" evidence="1">
    <location>
        <begin position="78"/>
        <end position="96"/>
    </location>
</feature>
<proteinExistence type="predicted"/>
<feature type="compositionally biased region" description="Acidic residues" evidence="1">
    <location>
        <begin position="196"/>
        <end position="207"/>
    </location>
</feature>
<gene>
    <name evidence="2" type="ORF">IMSHALPRED_001372</name>
</gene>
<evidence type="ECO:0000313" key="3">
    <source>
        <dbReference type="Proteomes" id="UP000664534"/>
    </source>
</evidence>
<name>A0A8H3EXD2_9LECA</name>
<feature type="region of interest" description="Disordered" evidence="1">
    <location>
        <begin position="77"/>
        <end position="99"/>
    </location>
</feature>
<accession>A0A8H3EXD2</accession>
<feature type="compositionally biased region" description="Basic and acidic residues" evidence="1">
    <location>
        <begin position="168"/>
        <end position="190"/>
    </location>
</feature>
<feature type="compositionally biased region" description="Basic and acidic residues" evidence="1">
    <location>
        <begin position="146"/>
        <end position="160"/>
    </location>
</feature>
<evidence type="ECO:0000256" key="1">
    <source>
        <dbReference type="SAM" id="MobiDB-lite"/>
    </source>
</evidence>
<dbReference type="AlphaFoldDB" id="A0A8H3EXD2"/>
<keyword evidence="3" id="KW-1185">Reference proteome</keyword>
<sequence length="207" mass="24256">MSHHIGPQHCIGISPFVYILTFECDTWYEELIETDGVDLRGEERHRGILGVYRTLELAQSVGEEWALEQYQSKRHYYDEDEGEENEDAYEWNEEEDGRWSNGMYDSRGLQWVQVLVEKRMVLSHVPGHLEEEAEEDEDEEGSDGEESNHKQERAEEREGSGESEETAEEQKHGESEEKEEEKKNEAKFDDDQTLPQDEEETERGESH</sequence>
<dbReference type="Proteomes" id="UP000664534">
    <property type="component" value="Unassembled WGS sequence"/>
</dbReference>
<evidence type="ECO:0000313" key="2">
    <source>
        <dbReference type="EMBL" id="CAF9913533.1"/>
    </source>
</evidence>
<feature type="region of interest" description="Disordered" evidence="1">
    <location>
        <begin position="126"/>
        <end position="207"/>
    </location>
</feature>
<reference evidence="2" key="1">
    <citation type="submission" date="2021-03" db="EMBL/GenBank/DDBJ databases">
        <authorList>
            <person name="Tagirdzhanova G."/>
        </authorList>
    </citation>
    <scope>NUCLEOTIDE SEQUENCE</scope>
</reference>
<protein>
    <submittedName>
        <fullName evidence="2">Uncharacterized protein</fullName>
    </submittedName>
</protein>
<feature type="compositionally biased region" description="Acidic residues" evidence="1">
    <location>
        <begin position="131"/>
        <end position="145"/>
    </location>
</feature>
<comment type="caution">
    <text evidence="2">The sequence shown here is derived from an EMBL/GenBank/DDBJ whole genome shotgun (WGS) entry which is preliminary data.</text>
</comment>
<dbReference type="EMBL" id="CAJPDT010000012">
    <property type="protein sequence ID" value="CAF9913533.1"/>
    <property type="molecule type" value="Genomic_DNA"/>
</dbReference>